<protein>
    <submittedName>
        <fullName evidence="1">Antigen like protein</fullName>
    </submittedName>
</protein>
<gene>
    <name evidence="1" type="ORF">DAT39_022796</name>
</gene>
<organism evidence="1 2">
    <name type="scientific">Clarias magur</name>
    <name type="common">Asian catfish</name>
    <name type="synonym">Macropteronotus magur</name>
    <dbReference type="NCBI Taxonomy" id="1594786"/>
    <lineage>
        <taxon>Eukaryota</taxon>
        <taxon>Metazoa</taxon>
        <taxon>Chordata</taxon>
        <taxon>Craniata</taxon>
        <taxon>Vertebrata</taxon>
        <taxon>Euteleostomi</taxon>
        <taxon>Actinopterygii</taxon>
        <taxon>Neopterygii</taxon>
        <taxon>Teleostei</taxon>
        <taxon>Ostariophysi</taxon>
        <taxon>Siluriformes</taxon>
        <taxon>Clariidae</taxon>
        <taxon>Clarias</taxon>
    </lineage>
</organism>
<dbReference type="InterPro" id="IPR013783">
    <property type="entry name" value="Ig-like_fold"/>
</dbReference>
<evidence type="ECO:0000313" key="2">
    <source>
        <dbReference type="Proteomes" id="UP000727407"/>
    </source>
</evidence>
<dbReference type="AlphaFoldDB" id="A0A8J4WND5"/>
<comment type="caution">
    <text evidence="1">The sequence shown here is derived from an EMBL/GenBank/DDBJ whole genome shotgun (WGS) entry which is preliminary data.</text>
</comment>
<proteinExistence type="predicted"/>
<feature type="non-terminal residue" evidence="1">
    <location>
        <position position="138"/>
    </location>
</feature>
<name>A0A8J4WND5_CLAMG</name>
<dbReference type="SUPFAM" id="SSF48726">
    <property type="entry name" value="Immunoglobulin"/>
    <property type="match status" value="1"/>
</dbReference>
<dbReference type="EMBL" id="QNUK01001274">
    <property type="protein sequence ID" value="KAF5884904.1"/>
    <property type="molecule type" value="Genomic_DNA"/>
</dbReference>
<dbReference type="OrthoDB" id="8901134at2759"/>
<reference evidence="1" key="1">
    <citation type="submission" date="2020-07" db="EMBL/GenBank/DDBJ databases">
        <title>Clarias magur genome sequencing, assembly and annotation.</title>
        <authorList>
            <person name="Kushwaha B."/>
            <person name="Kumar R."/>
            <person name="Das P."/>
            <person name="Joshi C.G."/>
            <person name="Kumar D."/>
            <person name="Nagpure N.S."/>
            <person name="Pandey M."/>
            <person name="Agarwal S."/>
            <person name="Srivastava S."/>
            <person name="Singh M."/>
            <person name="Sahoo L."/>
            <person name="Jayasankar P."/>
            <person name="Meher P.K."/>
            <person name="Koringa P.G."/>
            <person name="Iquebal M.A."/>
            <person name="Das S.P."/>
            <person name="Bit A."/>
            <person name="Patnaik S."/>
            <person name="Patel N."/>
            <person name="Shah T.M."/>
            <person name="Hinsu A."/>
            <person name="Jena J.K."/>
        </authorList>
    </citation>
    <scope>NUCLEOTIDE SEQUENCE</scope>
    <source>
        <strain evidence="1">CIFAMagur01</strain>
        <tissue evidence="1">Testis</tissue>
    </source>
</reference>
<evidence type="ECO:0000313" key="1">
    <source>
        <dbReference type="EMBL" id="KAF5884904.1"/>
    </source>
</evidence>
<keyword evidence="2" id="KW-1185">Reference proteome</keyword>
<feature type="non-terminal residue" evidence="1">
    <location>
        <position position="1"/>
    </location>
</feature>
<sequence>CLLQTHHDLLFFSLHCMGYSVCEPPLCSTSVRVSGTVGSTAVLPCKLASADTDKPYVVWSTGSVTVFERFGEKSIHGEGYEGRVDVPLEELNKGICSMVLSDLRLNDTRVYTSYQTVKDQATAVQSKVQLNDVKLTVY</sequence>
<dbReference type="InterPro" id="IPR036179">
    <property type="entry name" value="Ig-like_dom_sf"/>
</dbReference>
<accession>A0A8J4WND5</accession>
<dbReference type="Gene3D" id="2.60.40.10">
    <property type="entry name" value="Immunoglobulins"/>
    <property type="match status" value="1"/>
</dbReference>
<dbReference type="Proteomes" id="UP000727407">
    <property type="component" value="Unassembled WGS sequence"/>
</dbReference>